<proteinExistence type="predicted"/>
<dbReference type="AlphaFoldDB" id="A0A0A9HKK8"/>
<name>A0A0A9HKK8_ARUDO</name>
<organism evidence="1">
    <name type="scientific">Arundo donax</name>
    <name type="common">Giant reed</name>
    <name type="synonym">Donax arundinaceus</name>
    <dbReference type="NCBI Taxonomy" id="35708"/>
    <lineage>
        <taxon>Eukaryota</taxon>
        <taxon>Viridiplantae</taxon>
        <taxon>Streptophyta</taxon>
        <taxon>Embryophyta</taxon>
        <taxon>Tracheophyta</taxon>
        <taxon>Spermatophyta</taxon>
        <taxon>Magnoliopsida</taxon>
        <taxon>Liliopsida</taxon>
        <taxon>Poales</taxon>
        <taxon>Poaceae</taxon>
        <taxon>PACMAD clade</taxon>
        <taxon>Arundinoideae</taxon>
        <taxon>Arundineae</taxon>
        <taxon>Arundo</taxon>
    </lineage>
</organism>
<evidence type="ECO:0000313" key="1">
    <source>
        <dbReference type="EMBL" id="JAE33428.1"/>
    </source>
</evidence>
<dbReference type="EMBL" id="GBRH01164468">
    <property type="protein sequence ID" value="JAE33428.1"/>
    <property type="molecule type" value="Transcribed_RNA"/>
</dbReference>
<reference evidence="1" key="1">
    <citation type="submission" date="2014-09" db="EMBL/GenBank/DDBJ databases">
        <authorList>
            <person name="Magalhaes I.L.F."/>
            <person name="Oliveira U."/>
            <person name="Santos F.R."/>
            <person name="Vidigal T.H.D.A."/>
            <person name="Brescovit A.D."/>
            <person name="Santos A.J."/>
        </authorList>
    </citation>
    <scope>NUCLEOTIDE SEQUENCE</scope>
    <source>
        <tissue evidence="1">Shoot tissue taken approximately 20 cm above the soil surface</tissue>
    </source>
</reference>
<reference evidence="1" key="2">
    <citation type="journal article" date="2015" name="Data Brief">
        <title>Shoot transcriptome of the giant reed, Arundo donax.</title>
        <authorList>
            <person name="Barrero R.A."/>
            <person name="Guerrero F.D."/>
            <person name="Moolhuijzen P."/>
            <person name="Goolsby J.A."/>
            <person name="Tidwell J."/>
            <person name="Bellgard S.E."/>
            <person name="Bellgard M.I."/>
        </authorList>
    </citation>
    <scope>NUCLEOTIDE SEQUENCE</scope>
    <source>
        <tissue evidence="1">Shoot tissue taken approximately 20 cm above the soil surface</tissue>
    </source>
</reference>
<accession>A0A0A9HKK8</accession>
<protein>
    <submittedName>
        <fullName evidence="1">Uncharacterized protein</fullName>
    </submittedName>
</protein>
<sequence length="108" mass="11929">MGEGMAGDHQLWGQPRCFGGVGLGREGFSTSICDWKIWGEGRKMAMDFDKFHARLCNSSCAFIARRSKTVPYNLDGHLGNHPTVGAYVANFPTNLVKIVGTLFFPYVL</sequence>